<dbReference type="RefSeq" id="WP_195871631.1">
    <property type="nucleotide sequence ID" value="NZ_JADOET010000008.1"/>
</dbReference>
<proteinExistence type="predicted"/>
<name>A0ABS0ELR7_9FLAO</name>
<evidence type="ECO:0000313" key="2">
    <source>
        <dbReference type="Proteomes" id="UP000611215"/>
    </source>
</evidence>
<organism evidence="1 2">
    <name type="scientific">Winogradskyella marina</name>
    <dbReference type="NCBI Taxonomy" id="2785530"/>
    <lineage>
        <taxon>Bacteria</taxon>
        <taxon>Pseudomonadati</taxon>
        <taxon>Bacteroidota</taxon>
        <taxon>Flavobacteriia</taxon>
        <taxon>Flavobacteriales</taxon>
        <taxon>Flavobacteriaceae</taxon>
        <taxon>Winogradskyella</taxon>
    </lineage>
</organism>
<protein>
    <recommendedName>
        <fullName evidence="3">Secreted protein</fullName>
    </recommendedName>
</protein>
<evidence type="ECO:0008006" key="3">
    <source>
        <dbReference type="Google" id="ProtNLM"/>
    </source>
</evidence>
<accession>A0ABS0ELR7</accession>
<sequence length="270" mass="30820">MFKKILFTVSFVILSFYGNAQKNINDYKYILIPKAFEFSKGDDQYQLNSLAKFLFNKYGYDAYFIDEFSGDSNKDRCSALTVDVSNDEGGLFSTKLVITLKDCFNEEVIKSKVGESRLKAYGKAYNEALRDAFETFQNMDYEYVEKDTSITETKQVQPNEDKQPEKKIVNTEKTSEVKETNTKLKEESTTLAVKSTDTITSELYYAQAVTNGFQLVDSEPKVVMILLNSSAKDVFIVKDKSAIVFKKEGEWIYSENDGTVTSEKILNIKF</sequence>
<dbReference type="EMBL" id="JADOET010000008">
    <property type="protein sequence ID" value="MBF8150360.1"/>
    <property type="molecule type" value="Genomic_DNA"/>
</dbReference>
<dbReference type="Proteomes" id="UP000611215">
    <property type="component" value="Unassembled WGS sequence"/>
</dbReference>
<gene>
    <name evidence="1" type="ORF">ITJ86_10670</name>
</gene>
<reference evidence="1 2" key="1">
    <citation type="submission" date="2020-11" db="EMBL/GenBank/DDBJ databases">
        <title>Winogradskyella marina sp. nov., isolated from marine sediment.</title>
        <authorList>
            <person name="Bo J."/>
            <person name="Wang S."/>
            <person name="Song X."/>
            <person name="Du Z."/>
        </authorList>
    </citation>
    <scope>NUCLEOTIDE SEQUENCE [LARGE SCALE GENOMIC DNA]</scope>
    <source>
        <strain evidence="1 2">F6397</strain>
    </source>
</reference>
<evidence type="ECO:0000313" key="1">
    <source>
        <dbReference type="EMBL" id="MBF8150360.1"/>
    </source>
</evidence>
<keyword evidence="2" id="KW-1185">Reference proteome</keyword>
<comment type="caution">
    <text evidence="1">The sequence shown here is derived from an EMBL/GenBank/DDBJ whole genome shotgun (WGS) entry which is preliminary data.</text>
</comment>